<dbReference type="EMBL" id="UZAH01025504">
    <property type="protein sequence ID" value="VDO65195.1"/>
    <property type="molecule type" value="Genomic_DNA"/>
</dbReference>
<keyword evidence="3" id="KW-0962">Peroxisome biogenesis</keyword>
<evidence type="ECO:0000313" key="6">
    <source>
        <dbReference type="EMBL" id="VDO65195.1"/>
    </source>
</evidence>
<organism evidence="7 8">
    <name type="scientific">Heligmosomoides polygyrus</name>
    <name type="common">Parasitic roundworm</name>
    <dbReference type="NCBI Taxonomy" id="6339"/>
    <lineage>
        <taxon>Eukaryota</taxon>
        <taxon>Metazoa</taxon>
        <taxon>Ecdysozoa</taxon>
        <taxon>Nematoda</taxon>
        <taxon>Chromadorea</taxon>
        <taxon>Rhabditida</taxon>
        <taxon>Rhabditina</taxon>
        <taxon>Rhabditomorpha</taxon>
        <taxon>Strongyloidea</taxon>
        <taxon>Heligmosomidae</taxon>
        <taxon>Heligmosomoides</taxon>
    </lineage>
</organism>
<comment type="subunit">
    <text evidence="1">Interacts with PEX19.</text>
</comment>
<accession>A0A183FG64</accession>
<evidence type="ECO:0000256" key="4">
    <source>
        <dbReference type="ARBA" id="ARBA00025338"/>
    </source>
</evidence>
<evidence type="ECO:0000256" key="1">
    <source>
        <dbReference type="ARBA" id="ARBA00011494"/>
    </source>
</evidence>
<evidence type="ECO:0000313" key="7">
    <source>
        <dbReference type="Proteomes" id="UP000050761"/>
    </source>
</evidence>
<evidence type="ECO:0000256" key="2">
    <source>
        <dbReference type="ARBA" id="ARBA00014294"/>
    </source>
</evidence>
<dbReference type="GO" id="GO:0030674">
    <property type="term" value="F:protein-macromolecule adaptor activity"/>
    <property type="evidence" value="ECO:0007669"/>
    <property type="project" value="TreeGrafter"/>
</dbReference>
<comment type="function">
    <text evidence="4">Involved in peroxisome biosynthesis and integrity. Assembles membrane vesicles before the matrix proteins are translocated. As a docking factor for PEX19, is necessary for the import of peroxisomal membrane proteins in the peroxisomes.</text>
</comment>
<accession>A0A3P8AXH3</accession>
<dbReference type="AlphaFoldDB" id="A0A183FG64"/>
<reference evidence="8" key="2">
    <citation type="submission" date="2019-09" db="UniProtKB">
        <authorList>
            <consortium name="WormBaseParasite"/>
        </authorList>
    </citation>
    <scope>IDENTIFICATION</scope>
</reference>
<evidence type="ECO:0000313" key="8">
    <source>
        <dbReference type="WBParaSite" id="HPBE_0000560701-mRNA-1"/>
    </source>
</evidence>
<dbReference type="PANTHER" id="PTHR28080">
    <property type="entry name" value="PEROXISOMAL BIOGENESIS FACTOR 3"/>
    <property type="match status" value="1"/>
</dbReference>
<evidence type="ECO:0000256" key="3">
    <source>
        <dbReference type="ARBA" id="ARBA00022593"/>
    </source>
</evidence>
<dbReference type="WBParaSite" id="HPBE_0000560701-mRNA-1">
    <property type="protein sequence ID" value="HPBE_0000560701-mRNA-1"/>
    <property type="gene ID" value="HPBE_0000560701"/>
</dbReference>
<keyword evidence="7" id="KW-1185">Reference proteome</keyword>
<dbReference type="PANTHER" id="PTHR28080:SF1">
    <property type="entry name" value="PEROXISOMAL BIOGENESIS FACTOR 3"/>
    <property type="match status" value="1"/>
</dbReference>
<protein>
    <recommendedName>
        <fullName evidence="2">Peroxisomal biogenesis factor 3</fullName>
    </recommendedName>
    <alternativeName>
        <fullName evidence="5">Peroxisomal assembly protein PEX3</fullName>
    </alternativeName>
</protein>
<dbReference type="OrthoDB" id="45930at2759"/>
<dbReference type="InterPro" id="IPR006966">
    <property type="entry name" value="Peroxin-3"/>
</dbReference>
<name>A0A183FG64_HELPZ</name>
<dbReference type="GO" id="GO:0005778">
    <property type="term" value="C:peroxisomal membrane"/>
    <property type="evidence" value="ECO:0007669"/>
    <property type="project" value="InterPro"/>
</dbReference>
<reference evidence="6 7" key="1">
    <citation type="submission" date="2018-11" db="EMBL/GenBank/DDBJ databases">
        <authorList>
            <consortium name="Pathogen Informatics"/>
        </authorList>
    </citation>
    <scope>NUCLEOTIDE SEQUENCE [LARGE SCALE GENOMIC DNA]</scope>
</reference>
<dbReference type="Pfam" id="PF04882">
    <property type="entry name" value="Peroxin-3"/>
    <property type="match status" value="1"/>
</dbReference>
<dbReference type="Proteomes" id="UP000050761">
    <property type="component" value="Unassembled WGS sequence"/>
</dbReference>
<dbReference type="GO" id="GO:0045046">
    <property type="term" value="P:protein import into peroxisome membrane"/>
    <property type="evidence" value="ECO:0007669"/>
    <property type="project" value="TreeGrafter"/>
</dbReference>
<gene>
    <name evidence="6" type="ORF">HPBE_LOCUS5608</name>
</gene>
<proteinExistence type="predicted"/>
<sequence length="356" mass="39904">MSGTWEFIKRHKGKIITGGLLVSGAAAYVLHVKERPKHSIHLNALGQHDLKLQARRHYVFDTNHRACDQSIVDIVPNLQTLVQRRFDIDSLIHKLKESANLQVQDKIEIWERVKVMSIARIVGVAYTYSLLTLALKAQISILAADICAQFEKPPQSWFESLKSQVEGYLGFDAAPSSELSADDRSIAASRNVFIQCIQYLTNTGAAKLLDVIEEATKSICCTMSLTDRVNQDNVRELLDAIDGKMFAMNSSFYSKLIAPLSEDERVSNDGVMKLLTRLVKSLESKKGRETMLSLVDFYLTAAVHKIPKEPQVLAKLLPSMPEVFHFISSDGFDSPLRNSLCSSDVHKFAMFVFKTL</sequence>
<evidence type="ECO:0000256" key="5">
    <source>
        <dbReference type="ARBA" id="ARBA00029630"/>
    </source>
</evidence>